<evidence type="ECO:0000256" key="3">
    <source>
        <dbReference type="ARBA" id="ARBA00022679"/>
    </source>
</evidence>
<feature type="region of interest" description="Disordered" evidence="9">
    <location>
        <begin position="169"/>
        <end position="212"/>
    </location>
</feature>
<dbReference type="InterPro" id="IPR024604">
    <property type="entry name" value="GSG2_C"/>
</dbReference>
<dbReference type="EC" id="2.7.11.1" evidence="1"/>
<evidence type="ECO:0000313" key="11">
    <source>
        <dbReference type="EMBL" id="GMM36928.1"/>
    </source>
</evidence>
<evidence type="ECO:0000256" key="1">
    <source>
        <dbReference type="ARBA" id="ARBA00012513"/>
    </source>
</evidence>
<dbReference type="GeneID" id="90074903"/>
<feature type="region of interest" description="Disordered" evidence="9">
    <location>
        <begin position="127"/>
        <end position="147"/>
    </location>
</feature>
<keyword evidence="12" id="KW-1185">Reference proteome</keyword>
<sequence length="1333" mass="149238">MSLLEHNSPFNNEDNFDSSFQMETNLEFNKIMESVDERENKLLSSKNKNINLGELLEKDKALQKKRLSLAESNTKPKTKSLLASSPLSLDLQQPQYARNLSSKGGSSAEKDRYSRFSMMSDLSFTFPDVPESPTDPKAFTKTPNQRYSTISNGSSRFVIQKRSNNSLKYRDRVSKTSSGGKRSAYISGATVDSRRTSNTVNSHSSGGSNTNSRIIAPRYKVERSYSNDSSFIGYRNSVRSFSTTVDGSIRFFDAVSINDDDDDDDDDDNAFDDSDMIGSRFSRLKAGAPGIVGVNIVNKNSNIHEIEDSFGLSHGLLDEDVVDDNNSDKHTILSNSTSIIPPNKQKKNLKRKEMTIDIAGAQSVHTATLTLDDDASIGSNASSLPSPSSELLKLSFESLPGIHSPTELKFGNIDDSARGKSRNSKNQNDLLSTSRTKKLASTPTSETFRTSHFRNFSTPANIYSPSSQYSEDTQSSKKKPSNVSMPLRSSGSMRRDNSSNFRSIETSFDDTSDLTAVVSSSSRPSKHNDRSSNFDKSSITNSSESQNVQLKTKKLVKKFSKPFFSNNSNKKSSSDTYKSQSSTTSKIHHKKSFSLTSRKPSDPLKFVDPSFSESSPTATPLGNGISSTTIPLNGNVLTSAVPSTPNTSSSGSGFKFKFHKRNISMVNTNLKEKMFSRNDSTGSVTSYSHMNNSSISTTSSSIFSHENKSKATPQSLASVVTGGGTNNTNANGPAPPNGLFASDYGALLSTEVLAKYGKILLGATPARKIAEENKINYLDLHNLMNLCNSNNNLILEFGDFIQLRLKEIKNKMQFKKYSESPYSEIFIEESLKSKKITNVLKIIPFNAGGKVSVTDSESSLGSSSSSSLSSSSKRSYRTSNDMYSIQSAIQEMSIITKLQNCQGFINLKSAVVVKGEYSKELLKEWDFNHIISQSNLKKKRPDYYKRNQLYLILVLDYGGLTLKDYNVQSWHQANKIFWNLTRVLKTSELLYKFEHRDLNWENVLINDILEEEDDCEEGLGIYKSRGNRSATSFNEVYASEDDADDDETTASETKNKYTLDLRISLIDFAFSRITTSQKVFSMDLSKLVNNSDVIGKLLDDDYRFDVYQLIQQEIKSQMKMDSETTEHNIDIDDSQEINWDCCCPRTNIIWLHYIVDKLITSKNLKPIDKPRSIQHHSKNNIKRRIGESRSSYNKQVTGRGDNTVGQKSILRKPKVAEYLDVENSPNFSKLEQEELFEINEYKSYKALEYLHKSLDPRVSSSTLIPTEAATKSSTSSIQLKSAKHEPFFKSVLDDFGDLFELYKSKYFREEVHFEDFDNLDQILKWGELNELIV</sequence>
<evidence type="ECO:0000256" key="7">
    <source>
        <dbReference type="ARBA" id="ARBA00047899"/>
    </source>
</evidence>
<feature type="compositionally biased region" description="Polar residues" evidence="9">
    <location>
        <begin position="534"/>
        <end position="550"/>
    </location>
</feature>
<feature type="region of interest" description="Disordered" evidence="9">
    <location>
        <begin position="567"/>
        <end position="624"/>
    </location>
</feature>
<dbReference type="InterPro" id="IPR011009">
    <property type="entry name" value="Kinase-like_dom_sf"/>
</dbReference>
<accession>A0AAV5QS00</accession>
<dbReference type="Proteomes" id="UP001360560">
    <property type="component" value="Unassembled WGS sequence"/>
</dbReference>
<evidence type="ECO:0000256" key="8">
    <source>
        <dbReference type="ARBA" id="ARBA00048679"/>
    </source>
</evidence>
<evidence type="ECO:0000259" key="10">
    <source>
        <dbReference type="SMART" id="SM01331"/>
    </source>
</evidence>
<dbReference type="EMBL" id="BTFZ01000011">
    <property type="protein sequence ID" value="GMM36928.1"/>
    <property type="molecule type" value="Genomic_DNA"/>
</dbReference>
<feature type="compositionally biased region" description="Polar residues" evidence="9">
    <location>
        <begin position="481"/>
        <end position="506"/>
    </location>
</feature>
<keyword evidence="3" id="KW-0808">Transferase</keyword>
<feature type="compositionally biased region" description="Polar residues" evidence="9">
    <location>
        <begin position="513"/>
        <end position="523"/>
    </location>
</feature>
<evidence type="ECO:0000256" key="9">
    <source>
        <dbReference type="SAM" id="MobiDB-lite"/>
    </source>
</evidence>
<dbReference type="GO" id="GO:0005737">
    <property type="term" value="C:cytoplasm"/>
    <property type="evidence" value="ECO:0007669"/>
    <property type="project" value="TreeGrafter"/>
</dbReference>
<feature type="compositionally biased region" description="Low complexity" evidence="9">
    <location>
        <begin position="567"/>
        <end position="585"/>
    </location>
</feature>
<feature type="compositionally biased region" description="Basic residues" evidence="9">
    <location>
        <begin position="1172"/>
        <end position="1183"/>
    </location>
</feature>
<dbReference type="RefSeq" id="XP_064853924.1">
    <property type="nucleotide sequence ID" value="XM_064997852.1"/>
</dbReference>
<comment type="catalytic activity">
    <reaction evidence="8">
        <text>L-seryl-[protein] + ATP = O-phospho-L-seryl-[protein] + ADP + H(+)</text>
        <dbReference type="Rhea" id="RHEA:17989"/>
        <dbReference type="Rhea" id="RHEA-COMP:9863"/>
        <dbReference type="Rhea" id="RHEA-COMP:11604"/>
        <dbReference type="ChEBI" id="CHEBI:15378"/>
        <dbReference type="ChEBI" id="CHEBI:29999"/>
        <dbReference type="ChEBI" id="CHEBI:30616"/>
        <dbReference type="ChEBI" id="CHEBI:83421"/>
        <dbReference type="ChEBI" id="CHEBI:456216"/>
        <dbReference type="EC" id="2.7.11.1"/>
    </reaction>
</comment>
<dbReference type="PANTHER" id="PTHR24419:SF18">
    <property type="entry name" value="SERINE_THREONINE-PROTEIN KINASE HASPIN"/>
    <property type="match status" value="1"/>
</dbReference>
<dbReference type="GO" id="GO:0000278">
    <property type="term" value="P:mitotic cell cycle"/>
    <property type="evidence" value="ECO:0007669"/>
    <property type="project" value="TreeGrafter"/>
</dbReference>
<comment type="catalytic activity">
    <reaction evidence="7">
        <text>L-threonyl-[protein] + ATP = O-phospho-L-threonyl-[protein] + ADP + H(+)</text>
        <dbReference type="Rhea" id="RHEA:46608"/>
        <dbReference type="Rhea" id="RHEA-COMP:11060"/>
        <dbReference type="Rhea" id="RHEA-COMP:11605"/>
        <dbReference type="ChEBI" id="CHEBI:15378"/>
        <dbReference type="ChEBI" id="CHEBI:30013"/>
        <dbReference type="ChEBI" id="CHEBI:30616"/>
        <dbReference type="ChEBI" id="CHEBI:61977"/>
        <dbReference type="ChEBI" id="CHEBI:456216"/>
        <dbReference type="EC" id="2.7.11.1"/>
    </reaction>
</comment>
<feature type="region of interest" description="Disordered" evidence="9">
    <location>
        <begin position="855"/>
        <end position="875"/>
    </location>
</feature>
<evidence type="ECO:0000256" key="2">
    <source>
        <dbReference type="ARBA" id="ARBA00022527"/>
    </source>
</evidence>
<organism evidence="11 12">
    <name type="scientific">Saccharomycopsis crataegensis</name>
    <dbReference type="NCBI Taxonomy" id="43959"/>
    <lineage>
        <taxon>Eukaryota</taxon>
        <taxon>Fungi</taxon>
        <taxon>Dikarya</taxon>
        <taxon>Ascomycota</taxon>
        <taxon>Saccharomycotina</taxon>
        <taxon>Saccharomycetes</taxon>
        <taxon>Saccharomycopsidaceae</taxon>
        <taxon>Saccharomycopsis</taxon>
    </lineage>
</organism>
<feature type="region of interest" description="Disordered" evidence="9">
    <location>
        <begin position="405"/>
        <end position="551"/>
    </location>
</feature>
<keyword evidence="4" id="KW-0547">Nucleotide-binding</keyword>
<feature type="compositionally biased region" description="Polar residues" evidence="9">
    <location>
        <begin position="424"/>
        <end position="473"/>
    </location>
</feature>
<feature type="compositionally biased region" description="Polar residues" evidence="9">
    <location>
        <begin position="611"/>
        <end position="624"/>
    </location>
</feature>
<evidence type="ECO:0000313" key="12">
    <source>
        <dbReference type="Proteomes" id="UP001360560"/>
    </source>
</evidence>
<dbReference type="GO" id="GO:0072354">
    <property type="term" value="F:histone H3T3 kinase activity"/>
    <property type="evidence" value="ECO:0007669"/>
    <property type="project" value="TreeGrafter"/>
</dbReference>
<keyword evidence="5" id="KW-0418">Kinase</keyword>
<feature type="region of interest" description="Disordered" evidence="9">
    <location>
        <begin position="1169"/>
        <end position="1204"/>
    </location>
</feature>
<protein>
    <recommendedName>
        <fullName evidence="1">non-specific serine/threonine protein kinase</fullName>
        <ecNumber evidence="1">2.7.11.1</ecNumber>
    </recommendedName>
</protein>
<dbReference type="SUPFAM" id="SSF56112">
    <property type="entry name" value="Protein kinase-like (PK-like)"/>
    <property type="match status" value="1"/>
</dbReference>
<comment type="caution">
    <text evidence="11">The sequence shown here is derived from an EMBL/GenBank/DDBJ whole genome shotgun (WGS) entry which is preliminary data.</text>
</comment>
<dbReference type="Gene3D" id="3.30.200.20">
    <property type="entry name" value="Phosphorylase Kinase, domain 1"/>
    <property type="match status" value="1"/>
</dbReference>
<dbReference type="SMART" id="SM01331">
    <property type="entry name" value="DUF3635"/>
    <property type="match status" value="1"/>
</dbReference>
<dbReference type="GO" id="GO:0005634">
    <property type="term" value="C:nucleus"/>
    <property type="evidence" value="ECO:0007669"/>
    <property type="project" value="TreeGrafter"/>
</dbReference>
<evidence type="ECO:0000256" key="5">
    <source>
        <dbReference type="ARBA" id="ARBA00022777"/>
    </source>
</evidence>
<feature type="region of interest" description="Disordered" evidence="9">
    <location>
        <begin position="68"/>
        <end position="87"/>
    </location>
</feature>
<reference evidence="11 12" key="1">
    <citation type="journal article" date="2023" name="Elife">
        <title>Identification of key yeast species and microbe-microbe interactions impacting larval growth of Drosophila in the wild.</title>
        <authorList>
            <person name="Mure A."/>
            <person name="Sugiura Y."/>
            <person name="Maeda R."/>
            <person name="Honda K."/>
            <person name="Sakurai N."/>
            <person name="Takahashi Y."/>
            <person name="Watada M."/>
            <person name="Katoh T."/>
            <person name="Gotoh A."/>
            <person name="Gotoh Y."/>
            <person name="Taniguchi I."/>
            <person name="Nakamura K."/>
            <person name="Hayashi T."/>
            <person name="Katayama T."/>
            <person name="Uemura T."/>
            <person name="Hattori Y."/>
        </authorList>
    </citation>
    <scope>NUCLEOTIDE SEQUENCE [LARGE SCALE GENOMIC DNA]</scope>
    <source>
        <strain evidence="11 12">SC-9</strain>
    </source>
</reference>
<gene>
    <name evidence="11" type="ORF">DASC09_042530</name>
</gene>
<feature type="domain" description="Serine/threonine-protein kinase haspin C-terminal" evidence="10">
    <location>
        <begin position="1095"/>
        <end position="1204"/>
    </location>
</feature>
<dbReference type="Gene3D" id="1.10.510.10">
    <property type="entry name" value="Transferase(Phosphotransferase) domain 1"/>
    <property type="match status" value="1"/>
</dbReference>
<proteinExistence type="predicted"/>
<dbReference type="GO" id="GO:0005524">
    <property type="term" value="F:ATP binding"/>
    <property type="evidence" value="ECO:0007669"/>
    <property type="project" value="UniProtKB-KW"/>
</dbReference>
<dbReference type="GO" id="GO:0035556">
    <property type="term" value="P:intracellular signal transduction"/>
    <property type="evidence" value="ECO:0007669"/>
    <property type="project" value="TreeGrafter"/>
</dbReference>
<keyword evidence="2" id="KW-0723">Serine/threonine-protein kinase</keyword>
<keyword evidence="6" id="KW-0067">ATP-binding</keyword>
<name>A0AAV5QS00_9ASCO</name>
<feature type="compositionally biased region" description="Low complexity" evidence="9">
    <location>
        <begin position="196"/>
        <end position="212"/>
    </location>
</feature>
<dbReference type="PANTHER" id="PTHR24419">
    <property type="entry name" value="INTERLEUKIN-1 RECEPTOR-ASSOCIATED KINASE"/>
    <property type="match status" value="1"/>
</dbReference>
<evidence type="ECO:0000256" key="6">
    <source>
        <dbReference type="ARBA" id="ARBA00022840"/>
    </source>
</evidence>
<dbReference type="Pfam" id="PF12330">
    <property type="entry name" value="Haspin_kinase"/>
    <property type="match status" value="1"/>
</dbReference>
<evidence type="ECO:0000256" key="4">
    <source>
        <dbReference type="ARBA" id="ARBA00022741"/>
    </source>
</evidence>